<keyword evidence="1" id="KW-0732">Signal</keyword>
<dbReference type="AlphaFoldDB" id="A0A5B0DVF4"/>
<sequence length="392" mass="42875">MQQLPFVLPRGVLLLLFPLLASTGSLSAQELAKPADDSKRAEQLIPKLRVGDDTAYLEFYGQINKGILYSDDGGSSETYFPVDNGNSSSRIGLRVYSLLENNLSIGGNLEWEWNPYSTNYVDQLNKDDYDWDTNLLRKAEIYVEMPDLGKLWFGQGSMASDGTAEVDFSGTTVVGYSLVSDMAGGPFFRSTDGTLSTVQIKDAFSNFDGVGRKLRVRYDTPSFAGFSFATSVGQQVVPEESGTTVWDMAVRYDGTFDDFKVGGAIGFSRPGDSTSIYDASVSVLHQPTGLSVTLAAAYSDKKSFDGQYGYAKLGYQTDIFEVGKTAFSIDAYFGSDIAGNNTDSDSYGIQVVQNIDYLQTEVYLGARSYSYEDEAADYEDSFAFLAGARVKF</sequence>
<proteinExistence type="predicted"/>
<dbReference type="OrthoDB" id="974738at2"/>
<dbReference type="InterPro" id="IPR033900">
    <property type="entry name" value="Gram_neg_porin_domain"/>
</dbReference>
<evidence type="ECO:0000313" key="4">
    <source>
        <dbReference type="Proteomes" id="UP000324738"/>
    </source>
</evidence>
<feature type="domain" description="Porin" evidence="2">
    <location>
        <begin position="20"/>
        <end position="373"/>
    </location>
</feature>
<dbReference type="RefSeq" id="WP_149301065.1">
    <property type="nucleotide sequence ID" value="NZ_VTWH01000003.1"/>
</dbReference>
<dbReference type="GO" id="GO:0015288">
    <property type="term" value="F:porin activity"/>
    <property type="evidence" value="ECO:0007669"/>
    <property type="project" value="InterPro"/>
</dbReference>
<dbReference type="InterPro" id="IPR023614">
    <property type="entry name" value="Porin_dom_sf"/>
</dbReference>
<feature type="signal peptide" evidence="1">
    <location>
        <begin position="1"/>
        <end position="28"/>
    </location>
</feature>
<dbReference type="Pfam" id="PF13609">
    <property type="entry name" value="Porin_4"/>
    <property type="match status" value="1"/>
</dbReference>
<organism evidence="3 4">
    <name type="scientific">Aureimonas fodinaquatilis</name>
    <dbReference type="NCBI Taxonomy" id="2565783"/>
    <lineage>
        <taxon>Bacteria</taxon>
        <taxon>Pseudomonadati</taxon>
        <taxon>Pseudomonadota</taxon>
        <taxon>Alphaproteobacteria</taxon>
        <taxon>Hyphomicrobiales</taxon>
        <taxon>Aurantimonadaceae</taxon>
        <taxon>Aureimonas</taxon>
    </lineage>
</organism>
<dbReference type="EMBL" id="VTWH01000003">
    <property type="protein sequence ID" value="KAA0969781.1"/>
    <property type="molecule type" value="Genomic_DNA"/>
</dbReference>
<comment type="caution">
    <text evidence="3">The sequence shown here is derived from an EMBL/GenBank/DDBJ whole genome shotgun (WGS) entry which is preliminary data.</text>
</comment>
<dbReference type="SUPFAM" id="SSF56935">
    <property type="entry name" value="Porins"/>
    <property type="match status" value="1"/>
</dbReference>
<dbReference type="Gene3D" id="2.40.160.10">
    <property type="entry name" value="Porin"/>
    <property type="match status" value="1"/>
</dbReference>
<dbReference type="GO" id="GO:0016020">
    <property type="term" value="C:membrane"/>
    <property type="evidence" value="ECO:0007669"/>
    <property type="project" value="InterPro"/>
</dbReference>
<accession>A0A5B0DVF4</accession>
<evidence type="ECO:0000259" key="2">
    <source>
        <dbReference type="Pfam" id="PF13609"/>
    </source>
</evidence>
<evidence type="ECO:0000256" key="1">
    <source>
        <dbReference type="SAM" id="SignalP"/>
    </source>
</evidence>
<keyword evidence="4" id="KW-1185">Reference proteome</keyword>
<dbReference type="Proteomes" id="UP000324738">
    <property type="component" value="Unassembled WGS sequence"/>
</dbReference>
<feature type="chain" id="PRO_5022773493" evidence="1">
    <location>
        <begin position="29"/>
        <end position="392"/>
    </location>
</feature>
<protein>
    <submittedName>
        <fullName evidence="3">Porin</fullName>
    </submittedName>
</protein>
<gene>
    <name evidence="3" type="ORF">FPY71_14815</name>
</gene>
<reference evidence="3 4" key="1">
    <citation type="submission" date="2019-08" db="EMBL/GenBank/DDBJ databases">
        <title>Aureimonas fodiniaquatilis sp. nov., isolated from a coal mine wastewater.</title>
        <authorList>
            <person name="Kim W."/>
        </authorList>
    </citation>
    <scope>NUCLEOTIDE SEQUENCE [LARGE SCALE GENOMIC DNA]</scope>
    <source>
        <strain evidence="3 4">CAU 1482</strain>
    </source>
</reference>
<evidence type="ECO:0000313" key="3">
    <source>
        <dbReference type="EMBL" id="KAA0969781.1"/>
    </source>
</evidence>
<name>A0A5B0DVF4_9HYPH</name>